<comment type="caution">
    <text evidence="1">The sequence shown here is derived from an EMBL/GenBank/DDBJ whole genome shotgun (WGS) entry which is preliminary data.</text>
</comment>
<proteinExistence type="predicted"/>
<keyword evidence="2" id="KW-1185">Reference proteome</keyword>
<reference evidence="1" key="1">
    <citation type="submission" date="2022-11" db="EMBL/GenBank/DDBJ databases">
        <authorList>
            <person name="Petersen C."/>
        </authorList>
    </citation>
    <scope>NUCLEOTIDE SEQUENCE</scope>
    <source>
        <strain evidence="1">IBT 20477</strain>
    </source>
</reference>
<evidence type="ECO:0000313" key="1">
    <source>
        <dbReference type="EMBL" id="KAJ5192818.1"/>
    </source>
</evidence>
<dbReference type="AlphaFoldDB" id="A0A9W9M8K6"/>
<gene>
    <name evidence="1" type="ORF">N7449_008960</name>
</gene>
<dbReference type="Proteomes" id="UP001150942">
    <property type="component" value="Unassembled WGS sequence"/>
</dbReference>
<dbReference type="EMBL" id="JAPQKQ010000006">
    <property type="protein sequence ID" value="KAJ5192818.1"/>
    <property type="molecule type" value="Genomic_DNA"/>
</dbReference>
<sequence length="88" mass="9563">MGDDVDTCGCRSASLLLDDPVIAPQISLVALRGSLCKPIFAPLFRFRLLFLLPDSELSILGTISQELPPNLTSCPLAPITYFVVSQRD</sequence>
<protein>
    <submittedName>
        <fullName evidence="1">Uncharacterized protein</fullName>
    </submittedName>
</protein>
<accession>A0A9W9M8K6</accession>
<reference evidence="1" key="2">
    <citation type="journal article" date="2023" name="IMA Fungus">
        <title>Comparative genomic study of the Penicillium genus elucidates a diverse pangenome and 15 lateral gene transfer events.</title>
        <authorList>
            <person name="Petersen C."/>
            <person name="Sorensen T."/>
            <person name="Nielsen M.R."/>
            <person name="Sondergaard T.E."/>
            <person name="Sorensen J.L."/>
            <person name="Fitzpatrick D.A."/>
            <person name="Frisvad J.C."/>
            <person name="Nielsen K.L."/>
        </authorList>
    </citation>
    <scope>NUCLEOTIDE SEQUENCE</scope>
    <source>
        <strain evidence="1">IBT 20477</strain>
    </source>
</reference>
<name>A0A9W9M8K6_9EURO</name>
<evidence type="ECO:0000313" key="2">
    <source>
        <dbReference type="Proteomes" id="UP001150942"/>
    </source>
</evidence>
<organism evidence="1 2">
    <name type="scientific">Penicillium cf. viridicatum</name>
    <dbReference type="NCBI Taxonomy" id="2972119"/>
    <lineage>
        <taxon>Eukaryota</taxon>
        <taxon>Fungi</taxon>
        <taxon>Dikarya</taxon>
        <taxon>Ascomycota</taxon>
        <taxon>Pezizomycotina</taxon>
        <taxon>Eurotiomycetes</taxon>
        <taxon>Eurotiomycetidae</taxon>
        <taxon>Eurotiales</taxon>
        <taxon>Aspergillaceae</taxon>
        <taxon>Penicillium</taxon>
    </lineage>
</organism>